<gene>
    <name evidence="1" type="ORF">EVAR_50932_1</name>
</gene>
<dbReference type="GO" id="GO:0005657">
    <property type="term" value="C:replication fork"/>
    <property type="evidence" value="ECO:0007669"/>
    <property type="project" value="TreeGrafter"/>
</dbReference>
<dbReference type="PANTHER" id="PTHR23274:SF51">
    <property type="entry name" value="OS03G0423850 PROTEIN"/>
    <property type="match status" value="1"/>
</dbReference>
<name>A0A4C1Y3L6_EUMVA</name>
<protein>
    <recommendedName>
        <fullName evidence="3">ATP-dependent DNA helicase PIF1</fullName>
    </recommendedName>
</protein>
<dbReference type="OrthoDB" id="272985at2759"/>
<dbReference type="Proteomes" id="UP000299102">
    <property type="component" value="Unassembled WGS sequence"/>
</dbReference>
<dbReference type="EMBL" id="BGZK01001063">
    <property type="protein sequence ID" value="GBP70110.1"/>
    <property type="molecule type" value="Genomic_DNA"/>
</dbReference>
<dbReference type="GO" id="GO:0006260">
    <property type="term" value="P:DNA replication"/>
    <property type="evidence" value="ECO:0007669"/>
    <property type="project" value="TreeGrafter"/>
</dbReference>
<dbReference type="PANTHER" id="PTHR23274">
    <property type="entry name" value="DNA HELICASE-RELATED"/>
    <property type="match status" value="1"/>
</dbReference>
<accession>A0A4C1Y3L6</accession>
<comment type="caution">
    <text evidence="1">The sequence shown here is derived from an EMBL/GenBank/DDBJ whole genome shotgun (WGS) entry which is preliminary data.</text>
</comment>
<dbReference type="STRING" id="151549.A0A4C1Y3L6"/>
<reference evidence="1 2" key="1">
    <citation type="journal article" date="2019" name="Commun. Biol.">
        <title>The bagworm genome reveals a unique fibroin gene that provides high tensile strength.</title>
        <authorList>
            <person name="Kono N."/>
            <person name="Nakamura H."/>
            <person name="Ohtoshi R."/>
            <person name="Tomita M."/>
            <person name="Numata K."/>
            <person name="Arakawa K."/>
        </authorList>
    </citation>
    <scope>NUCLEOTIDE SEQUENCE [LARGE SCALE GENOMIC DNA]</scope>
</reference>
<organism evidence="1 2">
    <name type="scientific">Eumeta variegata</name>
    <name type="common">Bagworm moth</name>
    <name type="synonym">Eumeta japonica</name>
    <dbReference type="NCBI Taxonomy" id="151549"/>
    <lineage>
        <taxon>Eukaryota</taxon>
        <taxon>Metazoa</taxon>
        <taxon>Ecdysozoa</taxon>
        <taxon>Arthropoda</taxon>
        <taxon>Hexapoda</taxon>
        <taxon>Insecta</taxon>
        <taxon>Pterygota</taxon>
        <taxon>Neoptera</taxon>
        <taxon>Endopterygota</taxon>
        <taxon>Lepidoptera</taxon>
        <taxon>Glossata</taxon>
        <taxon>Ditrysia</taxon>
        <taxon>Tineoidea</taxon>
        <taxon>Psychidae</taxon>
        <taxon>Oiketicinae</taxon>
        <taxon>Eumeta</taxon>
    </lineage>
</organism>
<evidence type="ECO:0000313" key="2">
    <source>
        <dbReference type="Proteomes" id="UP000299102"/>
    </source>
</evidence>
<keyword evidence="2" id="KW-1185">Reference proteome</keyword>
<proteinExistence type="predicted"/>
<evidence type="ECO:0008006" key="3">
    <source>
        <dbReference type="Google" id="ProtNLM"/>
    </source>
</evidence>
<dbReference type="AlphaFoldDB" id="A0A4C1Y3L6"/>
<sequence length="102" mass="11473">MCNETRLLIKELKGNLIVATIITSPAAGQLAHIPRIPMIPTDLPIPFKRLQFPVKTSFALTINKSEGQTFGLTYERNILRMANCMLAYRGSELLKINLFGFH</sequence>
<evidence type="ECO:0000313" key="1">
    <source>
        <dbReference type="EMBL" id="GBP70110.1"/>
    </source>
</evidence>